<dbReference type="AlphaFoldDB" id="A0AAW9R6Q7"/>
<feature type="transmembrane region" description="Helical" evidence="5">
    <location>
        <begin position="71"/>
        <end position="89"/>
    </location>
</feature>
<dbReference type="PANTHER" id="PTHR43066">
    <property type="entry name" value="RHOMBOID-RELATED PROTEIN"/>
    <property type="match status" value="1"/>
</dbReference>
<dbReference type="Pfam" id="PF01694">
    <property type="entry name" value="Rhomboid"/>
    <property type="match status" value="1"/>
</dbReference>
<keyword evidence="2 5" id="KW-0812">Transmembrane</keyword>
<protein>
    <submittedName>
        <fullName evidence="7">Rhomboid family intramembrane serine protease</fullName>
        <ecNumber evidence="7">3.4.21.-</ecNumber>
    </submittedName>
</protein>
<keyword evidence="7" id="KW-0378">Hydrolase</keyword>
<evidence type="ECO:0000256" key="5">
    <source>
        <dbReference type="SAM" id="Phobius"/>
    </source>
</evidence>
<feature type="transmembrane region" description="Helical" evidence="5">
    <location>
        <begin position="155"/>
        <end position="175"/>
    </location>
</feature>
<evidence type="ECO:0000313" key="7">
    <source>
        <dbReference type="EMBL" id="MEJ8567822.1"/>
    </source>
</evidence>
<dbReference type="GO" id="GO:0016020">
    <property type="term" value="C:membrane"/>
    <property type="evidence" value="ECO:0007669"/>
    <property type="project" value="UniProtKB-SubCell"/>
</dbReference>
<keyword evidence="4 5" id="KW-0472">Membrane</keyword>
<evidence type="ECO:0000256" key="1">
    <source>
        <dbReference type="ARBA" id="ARBA00004141"/>
    </source>
</evidence>
<accession>A0AAW9R6Q7</accession>
<dbReference type="RefSeq" id="WP_354695256.1">
    <property type="nucleotide sequence ID" value="NZ_JAZHOG010000005.1"/>
</dbReference>
<evidence type="ECO:0000256" key="3">
    <source>
        <dbReference type="ARBA" id="ARBA00022989"/>
    </source>
</evidence>
<feature type="transmembrane region" description="Helical" evidence="5">
    <location>
        <begin position="122"/>
        <end position="143"/>
    </location>
</feature>
<gene>
    <name evidence="7" type="ORF">V3330_09315</name>
</gene>
<keyword evidence="3 5" id="KW-1133">Transmembrane helix</keyword>
<dbReference type="SUPFAM" id="SSF144091">
    <property type="entry name" value="Rhomboid-like"/>
    <property type="match status" value="1"/>
</dbReference>
<dbReference type="Proteomes" id="UP001359886">
    <property type="component" value="Unassembled WGS sequence"/>
</dbReference>
<evidence type="ECO:0000313" key="8">
    <source>
        <dbReference type="Proteomes" id="UP001359886"/>
    </source>
</evidence>
<keyword evidence="8" id="KW-1185">Reference proteome</keyword>
<dbReference type="Gene3D" id="1.20.1540.10">
    <property type="entry name" value="Rhomboid-like"/>
    <property type="match status" value="1"/>
</dbReference>
<feature type="transmembrane region" description="Helical" evidence="5">
    <location>
        <begin position="95"/>
        <end position="115"/>
    </location>
</feature>
<dbReference type="EC" id="3.4.21.-" evidence="7"/>
<proteinExistence type="predicted"/>
<sequence>MVIIATCALVFLGNNLSAALALWPLDSGLFRPWQPLTYGFLHGGFNHLFFNMFAVWMFGFPLERALGSNRYATYYMICVIGAAAAQIVVQQFEGGVYPTIGASGGVFGLLLAYGVMWPENRLFLLFFPVPIKAKWFVLIYGGVEFLFGVTRTMPGIAHFAHLGGMLFGAGLLWRWGWRPSMTWRR</sequence>
<organism evidence="7 8">
    <name type="scientific">Elongatibacter sediminis</name>
    <dbReference type="NCBI Taxonomy" id="3119006"/>
    <lineage>
        <taxon>Bacteria</taxon>
        <taxon>Pseudomonadati</taxon>
        <taxon>Pseudomonadota</taxon>
        <taxon>Gammaproteobacteria</taxon>
        <taxon>Chromatiales</taxon>
        <taxon>Wenzhouxiangellaceae</taxon>
        <taxon>Elongatibacter</taxon>
    </lineage>
</organism>
<name>A0AAW9R6Q7_9GAMM</name>
<evidence type="ECO:0000256" key="4">
    <source>
        <dbReference type="ARBA" id="ARBA00023136"/>
    </source>
</evidence>
<dbReference type="PANTHER" id="PTHR43066:SF11">
    <property type="entry name" value="PEPTIDASE S54 RHOMBOID DOMAIN-CONTAINING PROTEIN"/>
    <property type="match status" value="1"/>
</dbReference>
<keyword evidence="7" id="KW-0645">Protease</keyword>
<evidence type="ECO:0000256" key="2">
    <source>
        <dbReference type="ARBA" id="ARBA00022692"/>
    </source>
</evidence>
<feature type="transmembrane region" description="Helical" evidence="5">
    <location>
        <begin position="37"/>
        <end position="59"/>
    </location>
</feature>
<dbReference type="InterPro" id="IPR035952">
    <property type="entry name" value="Rhomboid-like_sf"/>
</dbReference>
<dbReference type="EMBL" id="JAZHOG010000005">
    <property type="protein sequence ID" value="MEJ8567822.1"/>
    <property type="molecule type" value="Genomic_DNA"/>
</dbReference>
<comment type="subcellular location">
    <subcellularLocation>
        <location evidence="1">Membrane</location>
        <topology evidence="1">Multi-pass membrane protein</topology>
    </subcellularLocation>
</comment>
<feature type="domain" description="Peptidase S54 rhomboid" evidence="6">
    <location>
        <begin position="32"/>
        <end position="173"/>
    </location>
</feature>
<dbReference type="InterPro" id="IPR022764">
    <property type="entry name" value="Peptidase_S54_rhomboid_dom"/>
</dbReference>
<evidence type="ECO:0000259" key="6">
    <source>
        <dbReference type="Pfam" id="PF01694"/>
    </source>
</evidence>
<dbReference type="GO" id="GO:0006508">
    <property type="term" value="P:proteolysis"/>
    <property type="evidence" value="ECO:0007669"/>
    <property type="project" value="UniProtKB-KW"/>
</dbReference>
<reference evidence="7 8" key="1">
    <citation type="submission" date="2024-02" db="EMBL/GenBank/DDBJ databases">
        <title>A novel Wenzhouxiangellaceae bacterium, isolated from coastal sediments.</title>
        <authorList>
            <person name="Du Z.-J."/>
            <person name="Ye Y.-Q."/>
            <person name="Zhang X.-Y."/>
        </authorList>
    </citation>
    <scope>NUCLEOTIDE SEQUENCE [LARGE SCALE GENOMIC DNA]</scope>
    <source>
        <strain evidence="7 8">CH-27</strain>
    </source>
</reference>
<dbReference type="GO" id="GO:0004252">
    <property type="term" value="F:serine-type endopeptidase activity"/>
    <property type="evidence" value="ECO:0007669"/>
    <property type="project" value="InterPro"/>
</dbReference>
<comment type="caution">
    <text evidence="7">The sequence shown here is derived from an EMBL/GenBank/DDBJ whole genome shotgun (WGS) entry which is preliminary data.</text>
</comment>